<evidence type="ECO:0000313" key="2">
    <source>
        <dbReference type="EMBL" id="ERG64837.1"/>
    </source>
</evidence>
<dbReference type="AlphaFoldDB" id="U1LRX7"/>
<comment type="caution">
    <text evidence="2">The sequence shown here is derived from an EMBL/GenBank/DDBJ whole genome shotgun (WGS) entry which is preliminary data.</text>
</comment>
<dbReference type="InterPro" id="IPR036388">
    <property type="entry name" value="WH-like_DNA-bd_sf"/>
</dbReference>
<dbReference type="Pfam" id="PF12728">
    <property type="entry name" value="HTH_17"/>
    <property type="match status" value="1"/>
</dbReference>
<accession>U1LRX7</accession>
<evidence type="ECO:0000313" key="3">
    <source>
        <dbReference type="Proteomes" id="UP000016462"/>
    </source>
</evidence>
<dbReference type="Gene3D" id="1.10.10.10">
    <property type="entry name" value="Winged helix-like DNA-binding domain superfamily/Winged helix DNA-binding domain"/>
    <property type="match status" value="1"/>
</dbReference>
<dbReference type="GO" id="GO:0003677">
    <property type="term" value="F:DNA binding"/>
    <property type="evidence" value="ECO:0007669"/>
    <property type="project" value="InterPro"/>
</dbReference>
<dbReference type="RefSeq" id="WP_021009858.1">
    <property type="nucleotide sequence ID" value="NZ_ASHR01000014.1"/>
</dbReference>
<protein>
    <recommendedName>
        <fullName evidence="1">Helix-turn-helix domain-containing protein</fullName>
    </recommendedName>
</protein>
<reference evidence="2 3" key="1">
    <citation type="journal article" date="2013" name="Genome Announc.">
        <title>First draft genome sequence from a member of the genus agrococcus, isolated from modern microbialites.</title>
        <authorList>
            <person name="White R.A.III."/>
            <person name="Grassa C.J."/>
            <person name="Suttle C.A."/>
        </authorList>
    </citation>
    <scope>NUCLEOTIDE SEQUENCE [LARGE SCALE GENOMIC DNA]</scope>
    <source>
        <strain evidence="2 3">RW1</strain>
    </source>
</reference>
<evidence type="ECO:0000259" key="1">
    <source>
        <dbReference type="Pfam" id="PF12728"/>
    </source>
</evidence>
<proteinExistence type="predicted"/>
<dbReference type="SUPFAM" id="SSF46955">
    <property type="entry name" value="Putative DNA-binding domain"/>
    <property type="match status" value="1"/>
</dbReference>
<dbReference type="OrthoDB" id="5524782at2"/>
<organism evidence="2 3">
    <name type="scientific">Agrococcus pavilionensis RW1</name>
    <dbReference type="NCBI Taxonomy" id="1330458"/>
    <lineage>
        <taxon>Bacteria</taxon>
        <taxon>Bacillati</taxon>
        <taxon>Actinomycetota</taxon>
        <taxon>Actinomycetes</taxon>
        <taxon>Micrococcales</taxon>
        <taxon>Microbacteriaceae</taxon>
        <taxon>Agrococcus</taxon>
    </lineage>
</organism>
<name>U1LRX7_9MICO</name>
<dbReference type="EMBL" id="ASHR01000014">
    <property type="protein sequence ID" value="ERG64837.1"/>
    <property type="molecule type" value="Genomic_DNA"/>
</dbReference>
<dbReference type="NCBIfam" id="TIGR01764">
    <property type="entry name" value="excise"/>
    <property type="match status" value="1"/>
</dbReference>
<gene>
    <name evidence="2" type="ORF">L332_10325</name>
</gene>
<feature type="domain" description="Helix-turn-helix" evidence="1">
    <location>
        <begin position="17"/>
        <end position="66"/>
    </location>
</feature>
<keyword evidence="3" id="KW-1185">Reference proteome</keyword>
<dbReference type="InterPro" id="IPR009061">
    <property type="entry name" value="DNA-bd_dom_put_sf"/>
</dbReference>
<dbReference type="InterPro" id="IPR010093">
    <property type="entry name" value="SinI_DNA-bd"/>
</dbReference>
<dbReference type="Proteomes" id="UP000016462">
    <property type="component" value="Unassembled WGS sequence"/>
</dbReference>
<dbReference type="InterPro" id="IPR041657">
    <property type="entry name" value="HTH_17"/>
</dbReference>
<sequence length="69" mass="7733">MDTTMTGITSTATTTRWCTVKEIATHLNIHRTSVYKWVRERNMPVSGFSGSLRFDVNAVDAWLRTNGAA</sequence>